<dbReference type="EMBL" id="JANBUP010001212">
    <property type="protein sequence ID" value="KAJ2807375.1"/>
    <property type="molecule type" value="Genomic_DNA"/>
</dbReference>
<proteinExistence type="predicted"/>
<dbReference type="Proteomes" id="UP001140096">
    <property type="component" value="Unassembled WGS sequence"/>
</dbReference>
<protein>
    <submittedName>
        <fullName evidence="1">Low molecular weight phosphotyrosine protein phosphatase</fullName>
    </submittedName>
</protein>
<keyword evidence="2" id="KW-1185">Reference proteome</keyword>
<reference evidence="1" key="1">
    <citation type="submission" date="2022-07" db="EMBL/GenBank/DDBJ databases">
        <title>Phylogenomic reconstructions and comparative analyses of Kickxellomycotina fungi.</title>
        <authorList>
            <person name="Reynolds N.K."/>
            <person name="Stajich J.E."/>
            <person name="Barry K."/>
            <person name="Grigoriev I.V."/>
            <person name="Crous P."/>
            <person name="Smith M.E."/>
        </authorList>
    </citation>
    <scope>NUCLEOTIDE SEQUENCE</scope>
    <source>
        <strain evidence="1">CBS 102833</strain>
    </source>
</reference>
<organism evidence="1 2">
    <name type="scientific">Coemansia furcata</name>
    <dbReference type="NCBI Taxonomy" id="417177"/>
    <lineage>
        <taxon>Eukaryota</taxon>
        <taxon>Fungi</taxon>
        <taxon>Fungi incertae sedis</taxon>
        <taxon>Zoopagomycota</taxon>
        <taxon>Kickxellomycotina</taxon>
        <taxon>Kickxellomycetes</taxon>
        <taxon>Kickxellales</taxon>
        <taxon>Kickxellaceae</taxon>
        <taxon>Coemansia</taxon>
    </lineage>
</organism>
<evidence type="ECO:0000313" key="1">
    <source>
        <dbReference type="EMBL" id="KAJ2807375.1"/>
    </source>
</evidence>
<gene>
    <name evidence="1" type="primary">stp1</name>
    <name evidence="1" type="ORF">H4S07_003601</name>
</gene>
<accession>A0ACC1LH11</accession>
<sequence length="160" mass="18207">MAEAVFSHIVAERGLASIFHIDSAGTARYHVGERPDGRTIATCEKHQVGVKHFGQHLVPRHFAEYDYILCMDRDNLSECKRVKPKGKSKAKHELFGAYSKNKDDLIVTDPYYGDMEDFEEMYKRIVRCSMGLLMELSRKEARLRNLGIISSNLGQGDVQD</sequence>
<evidence type="ECO:0000313" key="2">
    <source>
        <dbReference type="Proteomes" id="UP001140096"/>
    </source>
</evidence>
<comment type="caution">
    <text evidence="1">The sequence shown here is derived from an EMBL/GenBank/DDBJ whole genome shotgun (WGS) entry which is preliminary data.</text>
</comment>
<name>A0ACC1LH11_9FUNG</name>